<feature type="transmembrane region" description="Helical" evidence="1">
    <location>
        <begin position="218"/>
        <end position="238"/>
    </location>
</feature>
<organism evidence="2 3">
    <name type="scientific">Halomonas gemina</name>
    <dbReference type="NCBI Taxonomy" id="2945105"/>
    <lineage>
        <taxon>Bacteria</taxon>
        <taxon>Pseudomonadati</taxon>
        <taxon>Pseudomonadota</taxon>
        <taxon>Gammaproteobacteria</taxon>
        <taxon>Oceanospirillales</taxon>
        <taxon>Halomonadaceae</taxon>
        <taxon>Halomonas</taxon>
    </lineage>
</organism>
<evidence type="ECO:0008006" key="4">
    <source>
        <dbReference type="Google" id="ProtNLM"/>
    </source>
</evidence>
<sequence length="572" mass="65087">MLNKVFTWVMRLLWKFITASPVMALITTLSALIAKVSMILAFLVPMKVIILLSSETTPTYFIPIVNKIGWDALVIGLGVISGLLFVVHVISSKVSEVYTLVGYRSLERKSAKLVLFEGQDDFLHGSYKRISSMLSSIVFLLLSSFFFSVFYKEILLLFFVIIATFLLYIINITRIEERGFLPASELGNVLNITQGLAFFGVFSYVLVDFLYLHPPDFIVALVSIIAFRIILGNVSSVARDIHFFIGNKNKMDAVYFHDKIFVERERKGSDGVWYLLENRSIDSWAPDILKEATGTSWQRYHVQWRQSGIPDVLFLVVKNLSSNNYCFVKIYHKKHKKKAQHEASLLLNSSVNLPAPKLLLTTYLGGHHIHVMDFGEIDVFSTKPAIPPRDIQLNLMGVTLPDEIVDQYRRSHPLASSLLRDTDFSRLKLSIGSQETGKLTELLDSYSGMCNLMNQMPLMLSAPVKKEWLVKGYEDTFLLLEWGEWKLEQGAAGWPAKENHLAELSEKFSTLTEERSVFQNVSVEEIQFSCLFHEFCRAMKSQRYADVVNGLPMLLDMYKKACHSKKVGMHVS</sequence>
<accession>A0ABT0SXA6</accession>
<evidence type="ECO:0000313" key="3">
    <source>
        <dbReference type="Proteomes" id="UP001165369"/>
    </source>
</evidence>
<feature type="transmembrane region" description="Helical" evidence="1">
    <location>
        <begin position="12"/>
        <end position="33"/>
    </location>
</feature>
<dbReference type="RefSeq" id="WP_250059250.1">
    <property type="nucleotide sequence ID" value="NZ_JAMJPK010000001.1"/>
</dbReference>
<keyword evidence="1" id="KW-1133">Transmembrane helix</keyword>
<feature type="transmembrane region" description="Helical" evidence="1">
    <location>
        <begin position="192"/>
        <end position="211"/>
    </location>
</feature>
<feature type="transmembrane region" description="Helical" evidence="1">
    <location>
        <begin position="130"/>
        <end position="147"/>
    </location>
</feature>
<proteinExistence type="predicted"/>
<keyword evidence="1" id="KW-0472">Membrane</keyword>
<comment type="caution">
    <text evidence="2">The sequence shown here is derived from an EMBL/GenBank/DDBJ whole genome shotgun (WGS) entry which is preliminary data.</text>
</comment>
<name>A0ABT0SXA6_9GAMM</name>
<dbReference type="Proteomes" id="UP001165369">
    <property type="component" value="Unassembled WGS sequence"/>
</dbReference>
<protein>
    <recommendedName>
        <fullName evidence="4">ABC transmembrane type-1 domain-containing protein</fullName>
    </recommendedName>
</protein>
<feature type="transmembrane region" description="Helical" evidence="1">
    <location>
        <begin position="39"/>
        <end position="61"/>
    </location>
</feature>
<keyword evidence="3" id="KW-1185">Reference proteome</keyword>
<gene>
    <name evidence="2" type="ORF">M8009_02845</name>
</gene>
<reference evidence="2" key="1">
    <citation type="submission" date="2022-05" db="EMBL/GenBank/DDBJ databases">
        <title>Halomonas geminus sp. nov. and Halomonas llamarensis sp. nov. isolated from high-altitude salars of the Atacama Desert.</title>
        <authorList>
            <person name="Hintersatz C."/>
            <person name="Rojas L.A."/>
            <person name="Wei T.-S."/>
            <person name="Kutschke S."/>
            <person name="Lehmann F."/>
            <person name="Jain R."/>
            <person name="Pollmann K."/>
        </authorList>
    </citation>
    <scope>NUCLEOTIDE SEQUENCE</scope>
    <source>
        <strain evidence="2">ATCH28</strain>
    </source>
</reference>
<evidence type="ECO:0000313" key="2">
    <source>
        <dbReference type="EMBL" id="MCL7939242.1"/>
    </source>
</evidence>
<dbReference type="EMBL" id="JAMJPK010000001">
    <property type="protein sequence ID" value="MCL7939242.1"/>
    <property type="molecule type" value="Genomic_DNA"/>
</dbReference>
<keyword evidence="1" id="KW-0812">Transmembrane</keyword>
<feature type="transmembrane region" description="Helical" evidence="1">
    <location>
        <begin position="68"/>
        <end position="90"/>
    </location>
</feature>
<feature type="transmembrane region" description="Helical" evidence="1">
    <location>
        <begin position="154"/>
        <end position="172"/>
    </location>
</feature>
<evidence type="ECO:0000256" key="1">
    <source>
        <dbReference type="SAM" id="Phobius"/>
    </source>
</evidence>